<dbReference type="AlphaFoldDB" id="A0AAN6MRK0"/>
<name>A0AAN6MRK0_9PEZI</name>
<reference evidence="1" key="2">
    <citation type="submission" date="2023-05" db="EMBL/GenBank/DDBJ databases">
        <authorList>
            <consortium name="Lawrence Berkeley National Laboratory"/>
            <person name="Steindorff A."/>
            <person name="Hensen N."/>
            <person name="Bonometti L."/>
            <person name="Westerberg I."/>
            <person name="Brannstrom I.O."/>
            <person name="Guillou S."/>
            <person name="Cros-Aarteil S."/>
            <person name="Calhoun S."/>
            <person name="Haridas S."/>
            <person name="Kuo A."/>
            <person name="Mondo S."/>
            <person name="Pangilinan J."/>
            <person name="Riley R."/>
            <person name="Labutti K."/>
            <person name="Andreopoulos B."/>
            <person name="Lipzen A."/>
            <person name="Chen C."/>
            <person name="Yanf M."/>
            <person name="Daum C."/>
            <person name="Ng V."/>
            <person name="Clum A."/>
            <person name="Ohm R."/>
            <person name="Martin F."/>
            <person name="Silar P."/>
            <person name="Natvig D."/>
            <person name="Lalanne C."/>
            <person name="Gautier V."/>
            <person name="Ament-Velasquez S.L."/>
            <person name="Kruys A."/>
            <person name="Hutchinson M.I."/>
            <person name="Powell A.J."/>
            <person name="Barry K."/>
            <person name="Miller A.N."/>
            <person name="Grigoriev I.V."/>
            <person name="Debuchy R."/>
            <person name="Gladieux P."/>
            <person name="Thoren M.H."/>
            <person name="Johannesson H."/>
        </authorList>
    </citation>
    <scope>NUCLEOTIDE SEQUENCE</scope>
    <source>
        <strain evidence="1">CBS 103.79</strain>
    </source>
</reference>
<sequence>MDGNFTCPLGPSALPALSTLPIPQNINVVVRPGVGTSREAMAACCAPSPVAVASGCYLWCEIPARYFNNSANHDTVSQHVTACIRAENKGEGGTVEPSGTGVQFSAAGRMGGVRGVGMWVLLVSGLAWAI</sequence>
<reference evidence="1" key="1">
    <citation type="journal article" date="2023" name="Mol. Phylogenet. Evol.">
        <title>Genome-scale phylogeny and comparative genomics of the fungal order Sordariales.</title>
        <authorList>
            <person name="Hensen N."/>
            <person name="Bonometti L."/>
            <person name="Westerberg I."/>
            <person name="Brannstrom I.O."/>
            <person name="Guillou S."/>
            <person name="Cros-Aarteil S."/>
            <person name="Calhoun S."/>
            <person name="Haridas S."/>
            <person name="Kuo A."/>
            <person name="Mondo S."/>
            <person name="Pangilinan J."/>
            <person name="Riley R."/>
            <person name="LaButti K."/>
            <person name="Andreopoulos B."/>
            <person name="Lipzen A."/>
            <person name="Chen C."/>
            <person name="Yan M."/>
            <person name="Daum C."/>
            <person name="Ng V."/>
            <person name="Clum A."/>
            <person name="Steindorff A."/>
            <person name="Ohm R.A."/>
            <person name="Martin F."/>
            <person name="Silar P."/>
            <person name="Natvig D.O."/>
            <person name="Lalanne C."/>
            <person name="Gautier V."/>
            <person name="Ament-Velasquez S.L."/>
            <person name="Kruys A."/>
            <person name="Hutchinson M.I."/>
            <person name="Powell A.J."/>
            <person name="Barry K."/>
            <person name="Miller A.N."/>
            <person name="Grigoriev I.V."/>
            <person name="Debuchy R."/>
            <person name="Gladieux P."/>
            <person name="Hiltunen Thoren M."/>
            <person name="Johannesson H."/>
        </authorList>
    </citation>
    <scope>NUCLEOTIDE SEQUENCE</scope>
    <source>
        <strain evidence="1">CBS 103.79</strain>
    </source>
</reference>
<proteinExistence type="predicted"/>
<evidence type="ECO:0000313" key="1">
    <source>
        <dbReference type="EMBL" id="KAK3905791.1"/>
    </source>
</evidence>
<keyword evidence="2" id="KW-1185">Reference proteome</keyword>
<gene>
    <name evidence="1" type="ORF">C8A05DRAFT_12426</name>
</gene>
<dbReference type="EMBL" id="MU855346">
    <property type="protein sequence ID" value="KAK3905791.1"/>
    <property type="molecule type" value="Genomic_DNA"/>
</dbReference>
<evidence type="ECO:0000313" key="2">
    <source>
        <dbReference type="Proteomes" id="UP001303889"/>
    </source>
</evidence>
<accession>A0AAN6MRK0</accession>
<comment type="caution">
    <text evidence="1">The sequence shown here is derived from an EMBL/GenBank/DDBJ whole genome shotgun (WGS) entry which is preliminary data.</text>
</comment>
<organism evidence="1 2">
    <name type="scientific">Staphylotrichum tortipilum</name>
    <dbReference type="NCBI Taxonomy" id="2831512"/>
    <lineage>
        <taxon>Eukaryota</taxon>
        <taxon>Fungi</taxon>
        <taxon>Dikarya</taxon>
        <taxon>Ascomycota</taxon>
        <taxon>Pezizomycotina</taxon>
        <taxon>Sordariomycetes</taxon>
        <taxon>Sordariomycetidae</taxon>
        <taxon>Sordariales</taxon>
        <taxon>Chaetomiaceae</taxon>
        <taxon>Staphylotrichum</taxon>
    </lineage>
</organism>
<dbReference type="Proteomes" id="UP001303889">
    <property type="component" value="Unassembled WGS sequence"/>
</dbReference>
<protein>
    <submittedName>
        <fullName evidence="1">Uncharacterized protein</fullName>
    </submittedName>
</protein>